<proteinExistence type="predicted"/>
<sequence>MANNPEDWQNVMQQLATLQAQMNEIANTLANLNFVLSIYGKHAYNNVMRTSAGDFDVFIIGGILISSTKSFTSKDQTCKPASPPCMADLEHDHGFIYDFQERVDLLQSPFFDLNLEVDDTVDDYVDRILFTLVPSIEEHQPSGQWRIIGRPPTSSPPATSPASNTVGISYLLVASLGRERGKDKDRKGQYRDATTQENFTPRKKSRSTALHIS</sequence>
<dbReference type="AlphaFoldDB" id="A0ABD0TW33"/>
<name>A0ABD0TW33_DENTH</name>
<dbReference type="Proteomes" id="UP001552299">
    <property type="component" value="Unassembled WGS sequence"/>
</dbReference>
<comment type="caution">
    <text evidence="2">The sequence shown here is derived from an EMBL/GenBank/DDBJ whole genome shotgun (WGS) entry which is preliminary data.</text>
</comment>
<evidence type="ECO:0000256" key="1">
    <source>
        <dbReference type="SAM" id="MobiDB-lite"/>
    </source>
</evidence>
<evidence type="ECO:0000313" key="3">
    <source>
        <dbReference type="Proteomes" id="UP001552299"/>
    </source>
</evidence>
<organism evidence="2 3">
    <name type="scientific">Dendrobium thyrsiflorum</name>
    <name type="common">Pinecone-like raceme dendrobium</name>
    <name type="synonym">Orchid</name>
    <dbReference type="NCBI Taxonomy" id="117978"/>
    <lineage>
        <taxon>Eukaryota</taxon>
        <taxon>Viridiplantae</taxon>
        <taxon>Streptophyta</taxon>
        <taxon>Embryophyta</taxon>
        <taxon>Tracheophyta</taxon>
        <taxon>Spermatophyta</taxon>
        <taxon>Magnoliopsida</taxon>
        <taxon>Liliopsida</taxon>
        <taxon>Asparagales</taxon>
        <taxon>Orchidaceae</taxon>
        <taxon>Epidendroideae</taxon>
        <taxon>Malaxideae</taxon>
        <taxon>Dendrobiinae</taxon>
        <taxon>Dendrobium</taxon>
    </lineage>
</organism>
<gene>
    <name evidence="2" type="ORF">M5K25_025989</name>
</gene>
<keyword evidence="3" id="KW-1185">Reference proteome</keyword>
<reference evidence="2 3" key="1">
    <citation type="journal article" date="2024" name="Plant Biotechnol. J.">
        <title>Dendrobium thyrsiflorum genome and its molecular insights into genes involved in important horticultural traits.</title>
        <authorList>
            <person name="Chen B."/>
            <person name="Wang J.Y."/>
            <person name="Zheng P.J."/>
            <person name="Li K.L."/>
            <person name="Liang Y.M."/>
            <person name="Chen X.F."/>
            <person name="Zhang C."/>
            <person name="Zhao X."/>
            <person name="He X."/>
            <person name="Zhang G.Q."/>
            <person name="Liu Z.J."/>
            <person name="Xu Q."/>
        </authorList>
    </citation>
    <scope>NUCLEOTIDE SEQUENCE [LARGE SCALE GENOMIC DNA]</scope>
    <source>
        <strain evidence="2">GZMU011</strain>
    </source>
</reference>
<feature type="region of interest" description="Disordered" evidence="1">
    <location>
        <begin position="179"/>
        <end position="213"/>
    </location>
</feature>
<feature type="region of interest" description="Disordered" evidence="1">
    <location>
        <begin position="141"/>
        <end position="163"/>
    </location>
</feature>
<evidence type="ECO:0000313" key="2">
    <source>
        <dbReference type="EMBL" id="KAL0903926.1"/>
    </source>
</evidence>
<protein>
    <submittedName>
        <fullName evidence="2">Uncharacterized protein</fullName>
    </submittedName>
</protein>
<feature type="compositionally biased region" description="Basic and acidic residues" evidence="1">
    <location>
        <begin position="179"/>
        <end position="190"/>
    </location>
</feature>
<accession>A0ABD0TW33</accession>
<dbReference type="EMBL" id="JANQDX010000019">
    <property type="protein sequence ID" value="KAL0903926.1"/>
    <property type="molecule type" value="Genomic_DNA"/>
</dbReference>